<dbReference type="GeneID" id="29002991"/>
<organism evidence="3 4">
    <name type="scientific">Phycomyces blakesleeanus (strain ATCC 8743b / DSM 1359 / FGSC 10004 / NBRC 33097 / NRRL 1555)</name>
    <dbReference type="NCBI Taxonomy" id="763407"/>
    <lineage>
        <taxon>Eukaryota</taxon>
        <taxon>Fungi</taxon>
        <taxon>Fungi incertae sedis</taxon>
        <taxon>Mucoromycota</taxon>
        <taxon>Mucoromycotina</taxon>
        <taxon>Mucoromycetes</taxon>
        <taxon>Mucorales</taxon>
        <taxon>Phycomycetaceae</taxon>
        <taxon>Phycomyces</taxon>
    </lineage>
</organism>
<gene>
    <name evidence="3" type="ORF">PHYBLDRAFT_69375</name>
</gene>
<dbReference type="Gene3D" id="1.10.167.10">
    <property type="entry name" value="Regulator of G-protein Signalling 4, domain 2"/>
    <property type="match status" value="1"/>
</dbReference>
<evidence type="ECO:0000313" key="4">
    <source>
        <dbReference type="Proteomes" id="UP000077315"/>
    </source>
</evidence>
<reference evidence="4" key="1">
    <citation type="submission" date="2015-06" db="EMBL/GenBank/DDBJ databases">
        <title>Expansion of signal transduction pathways in fungi by whole-genome duplication.</title>
        <authorList>
            <consortium name="DOE Joint Genome Institute"/>
            <person name="Corrochano L.M."/>
            <person name="Kuo A."/>
            <person name="Marcet-Houben M."/>
            <person name="Polaino S."/>
            <person name="Salamov A."/>
            <person name="Villalobos J.M."/>
            <person name="Alvarez M.I."/>
            <person name="Avalos J."/>
            <person name="Benito E.P."/>
            <person name="Benoit I."/>
            <person name="Burger G."/>
            <person name="Camino L.P."/>
            <person name="Canovas D."/>
            <person name="Cerda-Olmedo E."/>
            <person name="Cheng J.-F."/>
            <person name="Dominguez A."/>
            <person name="Elias M."/>
            <person name="Eslava A.P."/>
            <person name="Glaser F."/>
            <person name="Grimwood J."/>
            <person name="Gutierrez G."/>
            <person name="Heitman J."/>
            <person name="Henrissat B."/>
            <person name="Iturriaga E.A."/>
            <person name="Lang B.F."/>
            <person name="Lavin J.L."/>
            <person name="Lee S."/>
            <person name="Li W."/>
            <person name="Lindquist E."/>
            <person name="Lopez-Garcia S."/>
            <person name="Luque E.M."/>
            <person name="Marcos A.T."/>
            <person name="Martin J."/>
            <person name="McCluskey K."/>
            <person name="Medina H.R."/>
            <person name="Miralles-Duran A."/>
            <person name="Miyazaki A."/>
            <person name="Munoz-Torres E."/>
            <person name="Oguiza J.A."/>
            <person name="Ohm R."/>
            <person name="Olmedo M."/>
            <person name="Orejas M."/>
            <person name="Ortiz-Castellanos L."/>
            <person name="Pisabarro A.G."/>
            <person name="Rodriguez-Romero J."/>
            <person name="Ruiz-Herrera J."/>
            <person name="Ruiz-Vazquez R."/>
            <person name="Sanz C."/>
            <person name="Schackwitz W."/>
            <person name="Schmutz J."/>
            <person name="Shahriari M."/>
            <person name="Shelest E."/>
            <person name="Silva-Franco F."/>
            <person name="Soanes D."/>
            <person name="Syed K."/>
            <person name="Tagua V.G."/>
            <person name="Talbot N.J."/>
            <person name="Thon M."/>
            <person name="De vries R.P."/>
            <person name="Wiebenga A."/>
            <person name="Yadav J.S."/>
            <person name="Braun E.L."/>
            <person name="Baker S."/>
            <person name="Garre V."/>
            <person name="Horwitz B."/>
            <person name="Torres-Martinez S."/>
            <person name="Idnurm A."/>
            <person name="Herrera-Estrella A."/>
            <person name="Gabaldon T."/>
            <person name="Grigoriev I.V."/>
        </authorList>
    </citation>
    <scope>NUCLEOTIDE SEQUENCE [LARGE SCALE GENOMIC DNA]</scope>
    <source>
        <strain evidence="4">NRRL 1555(-)</strain>
    </source>
</reference>
<dbReference type="PANTHER" id="PTHR10845:SF192">
    <property type="entry name" value="DOUBLE HIT, ISOFORM B"/>
    <property type="match status" value="1"/>
</dbReference>
<evidence type="ECO:0000259" key="2">
    <source>
        <dbReference type="PROSITE" id="PS50132"/>
    </source>
</evidence>
<dbReference type="CDD" id="cd07440">
    <property type="entry name" value="RGS"/>
    <property type="match status" value="1"/>
</dbReference>
<dbReference type="OrthoDB" id="196547at2759"/>
<protein>
    <recommendedName>
        <fullName evidence="2">RGS domain-containing protein</fullName>
    </recommendedName>
</protein>
<dbReference type="Proteomes" id="UP000077315">
    <property type="component" value="Unassembled WGS sequence"/>
</dbReference>
<dbReference type="PANTHER" id="PTHR10845">
    <property type="entry name" value="REGULATOR OF G PROTEIN SIGNALING"/>
    <property type="match status" value="1"/>
</dbReference>
<sequence length="299" mass="34997">MSYNTIMFPNSLVEEPQEYPSTPHRPALQMRRRASTQSKHTSVDTFDKLRQDRSARKLDSFFGEHLPLDVCISEIRKEGLKAMLESRVPLCYFLLHLINEYSCENLFFFLEIERYDKMKNMPKKQWSTAHHIFAVYMTHNSPFEINVNDEVRSKVVAMIRDHKADHCFDPAKKAVYVILESSFIRFRESPIWNKMISCCGEWTTYYDKHTREKVINELIAFLEQQHNSLFNHPLIDAPVLASVRQSSKNRLKRVKAMISVFSQTELNIDTKVIHSNTPRPKSWSVLGIDFSVLKKGACY</sequence>
<dbReference type="STRING" id="763407.A0A162WJA2"/>
<dbReference type="VEuPathDB" id="FungiDB:PHYBLDRAFT_69375"/>
<dbReference type="SUPFAM" id="SSF48097">
    <property type="entry name" value="Regulator of G-protein signaling, RGS"/>
    <property type="match status" value="1"/>
</dbReference>
<dbReference type="EMBL" id="KV440999">
    <property type="protein sequence ID" value="OAD67505.1"/>
    <property type="molecule type" value="Genomic_DNA"/>
</dbReference>
<dbReference type="InterPro" id="IPR044926">
    <property type="entry name" value="RGS_subdomain_2"/>
</dbReference>
<evidence type="ECO:0000313" key="3">
    <source>
        <dbReference type="EMBL" id="OAD67505.1"/>
    </source>
</evidence>
<dbReference type="Pfam" id="PF00615">
    <property type="entry name" value="RGS"/>
    <property type="match status" value="1"/>
</dbReference>
<accession>A0A162WJA2</accession>
<dbReference type="SMART" id="SM00315">
    <property type="entry name" value="RGS"/>
    <property type="match status" value="1"/>
</dbReference>
<dbReference type="InParanoid" id="A0A162WJA2"/>
<dbReference type="InterPro" id="IPR016137">
    <property type="entry name" value="RGS"/>
</dbReference>
<feature type="region of interest" description="Disordered" evidence="1">
    <location>
        <begin position="15"/>
        <end position="45"/>
    </location>
</feature>
<proteinExistence type="predicted"/>
<dbReference type="RefSeq" id="XP_018285545.1">
    <property type="nucleotide sequence ID" value="XM_018442085.1"/>
</dbReference>
<dbReference type="PROSITE" id="PS50132">
    <property type="entry name" value="RGS"/>
    <property type="match status" value="1"/>
</dbReference>
<keyword evidence="4" id="KW-1185">Reference proteome</keyword>
<evidence type="ECO:0000256" key="1">
    <source>
        <dbReference type="SAM" id="MobiDB-lite"/>
    </source>
</evidence>
<dbReference type="InterPro" id="IPR036305">
    <property type="entry name" value="RGS_sf"/>
</dbReference>
<name>A0A162WJA2_PHYB8</name>
<dbReference type="AlphaFoldDB" id="A0A162WJA2"/>
<feature type="domain" description="RGS" evidence="2">
    <location>
        <begin position="79"/>
        <end position="196"/>
    </location>
</feature>